<evidence type="ECO:0000313" key="1">
    <source>
        <dbReference type="EMBL" id="CAE8596943.1"/>
    </source>
</evidence>
<proteinExistence type="predicted"/>
<dbReference type="Proteomes" id="UP000654075">
    <property type="component" value="Unassembled WGS sequence"/>
</dbReference>
<gene>
    <name evidence="1" type="ORF">PGLA1383_LOCUS15400</name>
</gene>
<protein>
    <submittedName>
        <fullName evidence="1">Uncharacterized protein</fullName>
    </submittedName>
</protein>
<dbReference type="AlphaFoldDB" id="A0A813EFS1"/>
<evidence type="ECO:0000313" key="2">
    <source>
        <dbReference type="Proteomes" id="UP000654075"/>
    </source>
</evidence>
<name>A0A813EFS1_POLGL</name>
<accession>A0A813EFS1</accession>
<sequence length="131" mass="14973">MPSRYPLQFALRLPRRQVLEEEHVRRGQTVRFEVGCADLSVLYSGGAEGQANTPRQAEPQRDAIARYMMAVRCLLFDGSNRRELIPHTASDFCAHMSSKSGKGIAIFNYYTANDVEVNPHQHRRRGNRKEL</sequence>
<dbReference type="EMBL" id="CAJNNV010009032">
    <property type="protein sequence ID" value="CAE8596943.1"/>
    <property type="molecule type" value="Genomic_DNA"/>
</dbReference>
<comment type="caution">
    <text evidence="1">The sequence shown here is derived from an EMBL/GenBank/DDBJ whole genome shotgun (WGS) entry which is preliminary data.</text>
</comment>
<organism evidence="1 2">
    <name type="scientific">Polarella glacialis</name>
    <name type="common">Dinoflagellate</name>
    <dbReference type="NCBI Taxonomy" id="89957"/>
    <lineage>
        <taxon>Eukaryota</taxon>
        <taxon>Sar</taxon>
        <taxon>Alveolata</taxon>
        <taxon>Dinophyceae</taxon>
        <taxon>Suessiales</taxon>
        <taxon>Suessiaceae</taxon>
        <taxon>Polarella</taxon>
    </lineage>
</organism>
<reference evidence="1" key="1">
    <citation type="submission" date="2021-02" db="EMBL/GenBank/DDBJ databases">
        <authorList>
            <person name="Dougan E. K."/>
            <person name="Rhodes N."/>
            <person name="Thang M."/>
            <person name="Chan C."/>
        </authorList>
    </citation>
    <scope>NUCLEOTIDE SEQUENCE</scope>
</reference>
<keyword evidence="2" id="KW-1185">Reference proteome</keyword>